<dbReference type="EMBL" id="JALIEA010000017">
    <property type="protein sequence ID" value="MCJ7859745.1"/>
    <property type="molecule type" value="Genomic_DNA"/>
</dbReference>
<feature type="domain" description="Acyl-CoA thioesterase-like C-terminal" evidence="2">
    <location>
        <begin position="137"/>
        <end position="266"/>
    </location>
</feature>
<keyword evidence="4" id="KW-1185">Reference proteome</keyword>
<dbReference type="InterPro" id="IPR049449">
    <property type="entry name" value="TesB_ACOT8-like_N"/>
</dbReference>
<dbReference type="PANTHER" id="PTHR38110:SF1">
    <property type="entry name" value="THIOESTERASE DOMAIN-CONTAINING PROTEIN"/>
    <property type="match status" value="1"/>
</dbReference>
<dbReference type="Pfam" id="PF20789">
    <property type="entry name" value="4HBT_3C"/>
    <property type="match status" value="1"/>
</dbReference>
<dbReference type="Gene3D" id="2.40.160.210">
    <property type="entry name" value="Acyl-CoA thioesterase, double hotdog domain"/>
    <property type="match status" value="1"/>
</dbReference>
<proteinExistence type="predicted"/>
<dbReference type="InterPro" id="IPR029069">
    <property type="entry name" value="HotDog_dom_sf"/>
</dbReference>
<dbReference type="Proteomes" id="UP001139207">
    <property type="component" value="Unassembled WGS sequence"/>
</dbReference>
<dbReference type="InterPro" id="IPR052389">
    <property type="entry name" value="Sec_Metab_Biosynth-Assoc"/>
</dbReference>
<evidence type="ECO:0000259" key="2">
    <source>
        <dbReference type="Pfam" id="PF20789"/>
    </source>
</evidence>
<sequence length="271" mass="28861">MSEYADVSAVTSVGDHRWTARIDPGWTILGNPNGGYLQTVMARAAVEEAAATADDGVHPHTVAVSTHFLRSPRPGAVDLSSELLRRGRTTTQVRVRMSQNGQVTGESLFTLGALGDADVDWASPELPIPGVTKDECSRYLPPAEAFPVEILRHVGLYLHPGQTAFTSGEPRGRGEVRAWVELPDGEDFTPESLLLAADVLPPATFDVTPGGWVPTIELSTYVRAVPVPGPVNVLLSAGMIRGERVDESATVWDSAGNLVAQSHQLAGIRVG</sequence>
<dbReference type="Pfam" id="PF13622">
    <property type="entry name" value="4HBT_3"/>
    <property type="match status" value="1"/>
</dbReference>
<dbReference type="AlphaFoldDB" id="A0A9X1WJC7"/>
<comment type="caution">
    <text evidence="3">The sequence shown here is derived from an EMBL/GenBank/DDBJ whole genome shotgun (WGS) entry which is preliminary data.</text>
</comment>
<dbReference type="RefSeq" id="WP_244805446.1">
    <property type="nucleotide sequence ID" value="NZ_JALIEA010000017.1"/>
</dbReference>
<accession>A0A9X1WJC7</accession>
<dbReference type="InterPro" id="IPR049450">
    <property type="entry name" value="ACOT8-like_C"/>
</dbReference>
<name>A0A9X1WJC7_9CORY</name>
<gene>
    <name evidence="3" type="ORF">MUN33_13660</name>
</gene>
<evidence type="ECO:0000313" key="4">
    <source>
        <dbReference type="Proteomes" id="UP001139207"/>
    </source>
</evidence>
<reference evidence="3" key="1">
    <citation type="submission" date="2022-04" db="EMBL/GenBank/DDBJ databases">
        <title>Corynebacterium kalidii LD5P10.</title>
        <authorList>
            <person name="Sun J.Q."/>
        </authorList>
    </citation>
    <scope>NUCLEOTIDE SEQUENCE</scope>
    <source>
        <strain evidence="3">LD5P10</strain>
    </source>
</reference>
<organism evidence="3 4">
    <name type="scientific">Corynebacterium kalidii</name>
    <dbReference type="NCBI Taxonomy" id="2931982"/>
    <lineage>
        <taxon>Bacteria</taxon>
        <taxon>Bacillati</taxon>
        <taxon>Actinomycetota</taxon>
        <taxon>Actinomycetes</taxon>
        <taxon>Mycobacteriales</taxon>
        <taxon>Corynebacteriaceae</taxon>
        <taxon>Corynebacterium</taxon>
    </lineage>
</organism>
<dbReference type="SUPFAM" id="SSF54637">
    <property type="entry name" value="Thioesterase/thiol ester dehydrase-isomerase"/>
    <property type="match status" value="2"/>
</dbReference>
<dbReference type="PANTHER" id="PTHR38110">
    <property type="entry name" value="CHROMOSOME 23, WHOLE GENOME SHOTGUN SEQUENCE"/>
    <property type="match status" value="1"/>
</dbReference>
<protein>
    <submittedName>
        <fullName evidence="3">Thioesterase family protein</fullName>
    </submittedName>
</protein>
<evidence type="ECO:0000259" key="1">
    <source>
        <dbReference type="Pfam" id="PF13622"/>
    </source>
</evidence>
<feature type="domain" description="Acyl-CoA thioesterase-like N-terminal HotDog" evidence="1">
    <location>
        <begin position="23"/>
        <end position="110"/>
    </location>
</feature>
<dbReference type="InterPro" id="IPR042171">
    <property type="entry name" value="Acyl-CoA_hotdog"/>
</dbReference>
<evidence type="ECO:0000313" key="3">
    <source>
        <dbReference type="EMBL" id="MCJ7859745.1"/>
    </source>
</evidence>